<evidence type="ECO:0000313" key="2">
    <source>
        <dbReference type="EMBL" id="RXH91764.1"/>
    </source>
</evidence>
<feature type="transmembrane region" description="Helical" evidence="1">
    <location>
        <begin position="20"/>
        <end position="42"/>
    </location>
</feature>
<evidence type="ECO:0000256" key="1">
    <source>
        <dbReference type="SAM" id="Phobius"/>
    </source>
</evidence>
<comment type="caution">
    <text evidence="2">The sequence shown here is derived from an EMBL/GenBank/DDBJ whole genome shotgun (WGS) entry which is preliminary data.</text>
</comment>
<name>A0A498JCC6_MALDO</name>
<evidence type="ECO:0000313" key="3">
    <source>
        <dbReference type="Proteomes" id="UP000290289"/>
    </source>
</evidence>
<keyword evidence="1" id="KW-1133">Transmembrane helix</keyword>
<protein>
    <submittedName>
        <fullName evidence="2">Uncharacterized protein</fullName>
    </submittedName>
</protein>
<organism evidence="2 3">
    <name type="scientific">Malus domestica</name>
    <name type="common">Apple</name>
    <name type="synonym">Pyrus malus</name>
    <dbReference type="NCBI Taxonomy" id="3750"/>
    <lineage>
        <taxon>Eukaryota</taxon>
        <taxon>Viridiplantae</taxon>
        <taxon>Streptophyta</taxon>
        <taxon>Embryophyta</taxon>
        <taxon>Tracheophyta</taxon>
        <taxon>Spermatophyta</taxon>
        <taxon>Magnoliopsida</taxon>
        <taxon>eudicotyledons</taxon>
        <taxon>Gunneridae</taxon>
        <taxon>Pentapetalae</taxon>
        <taxon>rosids</taxon>
        <taxon>fabids</taxon>
        <taxon>Rosales</taxon>
        <taxon>Rosaceae</taxon>
        <taxon>Amygdaloideae</taxon>
        <taxon>Maleae</taxon>
        <taxon>Malus</taxon>
    </lineage>
</organism>
<sequence length="63" mass="7151">MTKIEFNQTALNQEEKQTLLLIILLLLDTIAIICVFGMIVFLNKLGTVFYITLEVFSVTEVSL</sequence>
<accession>A0A498JCC6</accession>
<reference evidence="2 3" key="1">
    <citation type="submission" date="2018-10" db="EMBL/GenBank/DDBJ databases">
        <title>A high-quality apple genome assembly.</title>
        <authorList>
            <person name="Hu J."/>
        </authorList>
    </citation>
    <scope>NUCLEOTIDE SEQUENCE [LARGE SCALE GENOMIC DNA]</scope>
    <source>
        <strain evidence="3">cv. HFTH1</strain>
        <tissue evidence="2">Young leaf</tissue>
    </source>
</reference>
<keyword evidence="3" id="KW-1185">Reference proteome</keyword>
<dbReference type="Proteomes" id="UP000290289">
    <property type="component" value="Chromosome 8"/>
</dbReference>
<gene>
    <name evidence="2" type="ORF">DVH24_020787</name>
</gene>
<keyword evidence="1" id="KW-0472">Membrane</keyword>
<proteinExistence type="predicted"/>
<dbReference type="AlphaFoldDB" id="A0A498JCC6"/>
<keyword evidence="1" id="KW-0812">Transmembrane</keyword>
<dbReference type="EMBL" id="RDQH01000334">
    <property type="protein sequence ID" value="RXH91764.1"/>
    <property type="molecule type" value="Genomic_DNA"/>
</dbReference>